<sequence>MNNLKGTLKKGIILVLILAVPGFLYYLLTVKGKNRYKPLPFYGPKIVAKTGHKFHGKYIPDTIYHKLDDFKLIDQNGHPVSFKTFQGKIFIASFFYTHCPTVCNEVNKHLDSLVSAYVKNRMVKFITITVDPNRDTPDALKQYAQKYKKPDSKWLFATGDTTTIYNLARKGFLVNAARAGDDFIYDNNLILIDQDKRIRGYYTGTSPVEVSRLNDEIKVQIAEELRKIKAPEL</sequence>
<feature type="disulfide bond" description="Redox-active" evidence="4">
    <location>
        <begin position="99"/>
        <end position="103"/>
    </location>
</feature>
<evidence type="ECO:0000259" key="6">
    <source>
        <dbReference type="PROSITE" id="PS51352"/>
    </source>
</evidence>
<dbReference type="InterPro" id="IPR003782">
    <property type="entry name" value="SCO1/SenC"/>
</dbReference>
<evidence type="ECO:0000256" key="4">
    <source>
        <dbReference type="PIRSR" id="PIRSR603782-2"/>
    </source>
</evidence>
<evidence type="ECO:0000313" key="8">
    <source>
        <dbReference type="Proteomes" id="UP000503278"/>
    </source>
</evidence>
<keyword evidence="5" id="KW-0812">Transmembrane</keyword>
<evidence type="ECO:0000313" key="7">
    <source>
        <dbReference type="EMBL" id="QJD95656.1"/>
    </source>
</evidence>
<dbReference type="Proteomes" id="UP000503278">
    <property type="component" value="Chromosome"/>
</dbReference>
<dbReference type="RefSeq" id="WP_169606664.1">
    <property type="nucleotide sequence ID" value="NZ_CP051682.1"/>
</dbReference>
<dbReference type="InterPro" id="IPR013766">
    <property type="entry name" value="Thioredoxin_domain"/>
</dbReference>
<proteinExistence type="inferred from homology"/>
<dbReference type="EMBL" id="CP051682">
    <property type="protein sequence ID" value="QJD95656.1"/>
    <property type="molecule type" value="Genomic_DNA"/>
</dbReference>
<keyword evidence="5" id="KW-0472">Membrane</keyword>
<dbReference type="SUPFAM" id="SSF52833">
    <property type="entry name" value="Thioredoxin-like"/>
    <property type="match status" value="1"/>
</dbReference>
<dbReference type="InterPro" id="IPR036249">
    <property type="entry name" value="Thioredoxin-like_sf"/>
</dbReference>
<dbReference type="Pfam" id="PF02630">
    <property type="entry name" value="SCO1-SenC"/>
    <property type="match status" value="1"/>
</dbReference>
<name>A0A7L5E5N2_9SPHI</name>
<keyword evidence="5" id="KW-1133">Transmembrane helix</keyword>
<accession>A0A7L5E5N2</accession>
<organism evidence="7 8">
    <name type="scientific">Mucilaginibacter robiniae</name>
    <dbReference type="NCBI Taxonomy" id="2728022"/>
    <lineage>
        <taxon>Bacteria</taxon>
        <taxon>Pseudomonadati</taxon>
        <taxon>Bacteroidota</taxon>
        <taxon>Sphingobacteriia</taxon>
        <taxon>Sphingobacteriales</taxon>
        <taxon>Sphingobacteriaceae</taxon>
        <taxon>Mucilaginibacter</taxon>
    </lineage>
</organism>
<reference evidence="7 8" key="1">
    <citation type="submission" date="2020-04" db="EMBL/GenBank/DDBJ databases">
        <title>Genome sequencing of novel species.</title>
        <authorList>
            <person name="Heo J."/>
            <person name="Kim S.-J."/>
            <person name="Kim J.-S."/>
            <person name="Hong S.-B."/>
            <person name="Kwon S.-W."/>
        </authorList>
    </citation>
    <scope>NUCLEOTIDE SEQUENCE [LARGE SCALE GENOMIC DNA]</scope>
    <source>
        <strain evidence="7 8">F39-2</strain>
    </source>
</reference>
<dbReference type="PANTHER" id="PTHR12151:SF25">
    <property type="entry name" value="LINALOOL DEHYDRATASE_ISOMERASE DOMAIN-CONTAINING PROTEIN"/>
    <property type="match status" value="1"/>
</dbReference>
<protein>
    <submittedName>
        <fullName evidence="7">SCO family protein</fullName>
    </submittedName>
</protein>
<dbReference type="Gene3D" id="3.40.30.10">
    <property type="entry name" value="Glutaredoxin"/>
    <property type="match status" value="1"/>
</dbReference>
<feature type="binding site" evidence="3">
    <location>
        <position position="99"/>
    </location>
    <ligand>
        <name>Cu cation</name>
        <dbReference type="ChEBI" id="CHEBI:23378"/>
    </ligand>
</feature>
<gene>
    <name evidence="7" type="ORF">HH214_07130</name>
</gene>
<keyword evidence="8" id="KW-1185">Reference proteome</keyword>
<keyword evidence="3" id="KW-0479">Metal-binding</keyword>
<dbReference type="GO" id="GO:0046872">
    <property type="term" value="F:metal ion binding"/>
    <property type="evidence" value="ECO:0007669"/>
    <property type="project" value="UniProtKB-KW"/>
</dbReference>
<evidence type="ECO:0000256" key="5">
    <source>
        <dbReference type="SAM" id="Phobius"/>
    </source>
</evidence>
<comment type="similarity">
    <text evidence="1">Belongs to the SCO1/2 family.</text>
</comment>
<dbReference type="PROSITE" id="PS51352">
    <property type="entry name" value="THIOREDOXIN_2"/>
    <property type="match status" value="1"/>
</dbReference>
<evidence type="ECO:0000256" key="2">
    <source>
        <dbReference type="ARBA" id="ARBA00023008"/>
    </source>
</evidence>
<dbReference type="KEGG" id="mrob:HH214_07130"/>
<feature type="transmembrane region" description="Helical" evidence="5">
    <location>
        <begin position="12"/>
        <end position="28"/>
    </location>
</feature>
<dbReference type="CDD" id="cd02968">
    <property type="entry name" value="SCO"/>
    <property type="match status" value="1"/>
</dbReference>
<evidence type="ECO:0000256" key="1">
    <source>
        <dbReference type="ARBA" id="ARBA00010996"/>
    </source>
</evidence>
<evidence type="ECO:0000256" key="3">
    <source>
        <dbReference type="PIRSR" id="PIRSR603782-1"/>
    </source>
</evidence>
<feature type="binding site" evidence="3">
    <location>
        <position position="103"/>
    </location>
    <ligand>
        <name>Cu cation</name>
        <dbReference type="ChEBI" id="CHEBI:23378"/>
    </ligand>
</feature>
<feature type="domain" description="Thioredoxin" evidence="6">
    <location>
        <begin position="61"/>
        <end position="227"/>
    </location>
</feature>
<keyword evidence="4" id="KW-1015">Disulfide bond</keyword>
<keyword evidence="2 3" id="KW-0186">Copper</keyword>
<dbReference type="AlphaFoldDB" id="A0A7L5E5N2"/>
<dbReference type="PANTHER" id="PTHR12151">
    <property type="entry name" value="ELECTRON TRANSPORT PROTIN SCO1/SENC FAMILY MEMBER"/>
    <property type="match status" value="1"/>
</dbReference>